<dbReference type="OrthoDB" id="199252at2759"/>
<sequence length="510" mass="56865">MPSNASNSGSADFLAAMTWGESEVNQSTYNAANEYLNFEPSPIPTVDPTSNTAPNTTDEPSVASTEAPHYYAWDLLPPPPPTTSLEPKEKKRGTRITNLAKKPKPKEIRFTSAADAINPPVPPPLPPKRNSISAPKPAAKKVEIVEEKEDEVEVLPIEVFEGDSPSNFFISPEAAWRVVPTTESSSSFKWTPGHVSTSLASAKSGSRKSKKKVNALRNNDVTSQRVFTFRGARAVLERCKVELDEASKLPGRIEMEGNRALVEKGLRRRSTVGELEDKNIIQGETEADAVARRRNSSVELTRMLESRPMFLPDGRTRSKGDTAVKVEKALKERSTREELVSKNVIKCSVREEMKARARKKSVSDLTAIIAADASHKENRQAVVAELALPQKKARKKKERAVIPRRGYEGNWVTMNNKAHWNYAGGKEYKTGGAEARRESKVRIMGEEREGARSKAKEAALTAPERYYGKYGKREVWAPRYPKGMGKMDRRTTTYKRDFVWPGYRPTKPVE</sequence>
<evidence type="ECO:0000313" key="2">
    <source>
        <dbReference type="EMBL" id="GMH73032.1"/>
    </source>
</evidence>
<name>A0A9W7AIS3_9STRA</name>
<dbReference type="Proteomes" id="UP001165082">
    <property type="component" value="Unassembled WGS sequence"/>
</dbReference>
<accession>A0A9W7AIS3</accession>
<dbReference type="EMBL" id="BRXZ01001512">
    <property type="protein sequence ID" value="GMH73032.1"/>
    <property type="molecule type" value="Genomic_DNA"/>
</dbReference>
<organism evidence="2 3">
    <name type="scientific">Triparma retinervis</name>
    <dbReference type="NCBI Taxonomy" id="2557542"/>
    <lineage>
        <taxon>Eukaryota</taxon>
        <taxon>Sar</taxon>
        <taxon>Stramenopiles</taxon>
        <taxon>Ochrophyta</taxon>
        <taxon>Bolidophyceae</taxon>
        <taxon>Parmales</taxon>
        <taxon>Triparmaceae</taxon>
        <taxon>Triparma</taxon>
    </lineage>
</organism>
<gene>
    <name evidence="2" type="ORF">TrRE_jg2348</name>
</gene>
<keyword evidence="3" id="KW-1185">Reference proteome</keyword>
<reference evidence="2" key="1">
    <citation type="submission" date="2022-07" db="EMBL/GenBank/DDBJ databases">
        <title>Genome analysis of Parmales, a sister group of diatoms, reveals the evolutionary specialization of diatoms from phago-mixotrophs to photoautotrophs.</title>
        <authorList>
            <person name="Ban H."/>
            <person name="Sato S."/>
            <person name="Yoshikawa S."/>
            <person name="Kazumasa Y."/>
            <person name="Nakamura Y."/>
            <person name="Ichinomiya M."/>
            <person name="Saitoh K."/>
            <person name="Sato N."/>
            <person name="Blanc-Mathieu R."/>
            <person name="Endo H."/>
            <person name="Kuwata A."/>
            <person name="Ogata H."/>
        </authorList>
    </citation>
    <scope>NUCLEOTIDE SEQUENCE</scope>
</reference>
<evidence type="ECO:0000256" key="1">
    <source>
        <dbReference type="SAM" id="MobiDB-lite"/>
    </source>
</evidence>
<comment type="caution">
    <text evidence="2">The sequence shown here is derived from an EMBL/GenBank/DDBJ whole genome shotgun (WGS) entry which is preliminary data.</text>
</comment>
<protein>
    <submittedName>
        <fullName evidence="2">Uncharacterized protein</fullName>
    </submittedName>
</protein>
<proteinExistence type="predicted"/>
<feature type="region of interest" description="Disordered" evidence="1">
    <location>
        <begin position="186"/>
        <end position="210"/>
    </location>
</feature>
<feature type="compositionally biased region" description="Polar residues" evidence="1">
    <location>
        <begin position="47"/>
        <end position="64"/>
    </location>
</feature>
<dbReference type="AlphaFoldDB" id="A0A9W7AIS3"/>
<feature type="region of interest" description="Disordered" evidence="1">
    <location>
        <begin position="40"/>
        <end position="135"/>
    </location>
</feature>
<feature type="compositionally biased region" description="Polar residues" evidence="1">
    <location>
        <begin position="186"/>
        <end position="197"/>
    </location>
</feature>
<evidence type="ECO:0000313" key="3">
    <source>
        <dbReference type="Proteomes" id="UP001165082"/>
    </source>
</evidence>